<dbReference type="GO" id="GO:0016787">
    <property type="term" value="F:hydrolase activity"/>
    <property type="evidence" value="ECO:0007669"/>
    <property type="project" value="UniProtKB-KW"/>
</dbReference>
<evidence type="ECO:0000313" key="2">
    <source>
        <dbReference type="EMBL" id="KAA0595012.1"/>
    </source>
</evidence>
<keyword evidence="3" id="KW-1185">Reference proteome</keyword>
<dbReference type="Proteomes" id="UP000324927">
    <property type="component" value="Unassembled WGS sequence"/>
</dbReference>
<dbReference type="InterPro" id="IPR029058">
    <property type="entry name" value="AB_hydrolase_fold"/>
</dbReference>
<dbReference type="InterPro" id="IPR000073">
    <property type="entry name" value="AB_hydrolase_1"/>
</dbReference>
<dbReference type="SUPFAM" id="SSF53474">
    <property type="entry name" value="alpha/beta-Hydrolases"/>
    <property type="match status" value="1"/>
</dbReference>
<organism evidence="2 3">
    <name type="scientific">Azospirillum lipoferum</name>
    <dbReference type="NCBI Taxonomy" id="193"/>
    <lineage>
        <taxon>Bacteria</taxon>
        <taxon>Pseudomonadati</taxon>
        <taxon>Pseudomonadota</taxon>
        <taxon>Alphaproteobacteria</taxon>
        <taxon>Rhodospirillales</taxon>
        <taxon>Azospirillaceae</taxon>
        <taxon>Azospirillum</taxon>
    </lineage>
</organism>
<evidence type="ECO:0000259" key="1">
    <source>
        <dbReference type="Pfam" id="PF12697"/>
    </source>
</evidence>
<dbReference type="Pfam" id="PF12697">
    <property type="entry name" value="Abhydrolase_6"/>
    <property type="match status" value="1"/>
</dbReference>
<gene>
    <name evidence="2" type="ORF">FZ942_18820</name>
</gene>
<dbReference type="PANTHER" id="PTHR46438">
    <property type="entry name" value="ALPHA/BETA-HYDROLASES SUPERFAMILY PROTEIN"/>
    <property type="match status" value="1"/>
</dbReference>
<accession>A0A5A9GMH5</accession>
<dbReference type="AlphaFoldDB" id="A0A5A9GMH5"/>
<dbReference type="OrthoDB" id="9815441at2"/>
<proteinExistence type="predicted"/>
<reference evidence="2 3" key="1">
    <citation type="submission" date="2019-08" db="EMBL/GenBank/DDBJ databases">
        <authorList>
            <person name="Grouzdev D."/>
            <person name="Tikhonova E."/>
            <person name="Kravchenko I."/>
        </authorList>
    </citation>
    <scope>NUCLEOTIDE SEQUENCE [LARGE SCALE GENOMIC DNA]</scope>
    <source>
        <strain evidence="2 3">59b</strain>
    </source>
</reference>
<comment type="caution">
    <text evidence="2">The sequence shown here is derived from an EMBL/GenBank/DDBJ whole genome shotgun (WGS) entry which is preliminary data.</text>
</comment>
<evidence type="ECO:0000313" key="3">
    <source>
        <dbReference type="Proteomes" id="UP000324927"/>
    </source>
</evidence>
<sequence>MPEPIARLERLAERHDVAFAGGSVRWRRFGAGPPLVLVHGGHGSWMHWARNIDALSVRHTVWAVDLPGYGESDRPVRPDLDSLVDALVATLDGCVGAGTEVAIAGFSFGGLVAAHAAARRGSEGRGKVSRLALLGTAGHGGVRRPRGEPMRWKDAAGAELAERMRHNLAMQMIHDAERIDDLAVFIHTESCRRARFHSRPFSRGDSLFAQLDRFEGETLLLWGEHDVTGDPAALAHLLTDGHPRRHARIVVDTGHWVQYEAAEAVDRLLLDWLDGDADSPRLA</sequence>
<dbReference type="EMBL" id="VTTN01000007">
    <property type="protein sequence ID" value="KAA0595012.1"/>
    <property type="molecule type" value="Genomic_DNA"/>
</dbReference>
<keyword evidence="2" id="KW-0378">Hydrolase</keyword>
<name>A0A5A9GMH5_AZOLI</name>
<protein>
    <submittedName>
        <fullName evidence="2">Alpha/beta fold hydrolase</fullName>
    </submittedName>
</protein>
<feature type="domain" description="AB hydrolase-1" evidence="1">
    <location>
        <begin position="35"/>
        <end position="265"/>
    </location>
</feature>
<dbReference type="Gene3D" id="3.40.50.1820">
    <property type="entry name" value="alpha/beta hydrolase"/>
    <property type="match status" value="1"/>
</dbReference>